<sequence>MCRKIREALTGNPATRAIQRISSFNQEPKPVTTKTSIQTKPHPQHKAHTEAAGTIPIKFDNSTPKLRENGNKAVSIVSKEPHQARHVPNPVQDQAQGKKLVNINDIFDDYIRRTGHKLRTVSKIGWGQSNTVAAPDNEANDTNKNESHKDHFSEFILRAKKRLRTKTTVGKSGSLNKE</sequence>
<protein>
    <submittedName>
        <fullName evidence="2">Uncharacterized protein</fullName>
    </submittedName>
</protein>
<dbReference type="PANTHER" id="PTHR36746">
    <property type="entry name" value="BNAC04G51760D PROTEIN"/>
    <property type="match status" value="1"/>
</dbReference>
<evidence type="ECO:0000256" key="1">
    <source>
        <dbReference type="SAM" id="MobiDB-lite"/>
    </source>
</evidence>
<evidence type="ECO:0000313" key="3">
    <source>
        <dbReference type="Proteomes" id="UP001367508"/>
    </source>
</evidence>
<feature type="region of interest" description="Disordered" evidence="1">
    <location>
        <begin position="25"/>
        <end position="49"/>
    </location>
</feature>
<dbReference type="PANTHER" id="PTHR36746:SF3">
    <property type="entry name" value="DUF4005 DOMAIN-CONTAINING PROTEIN"/>
    <property type="match status" value="1"/>
</dbReference>
<proteinExistence type="predicted"/>
<accession>A0AAN9M1K3</accession>
<keyword evidence="3" id="KW-1185">Reference proteome</keyword>
<name>A0AAN9M1K3_CANGL</name>
<dbReference type="EMBL" id="JAYMYQ010000003">
    <property type="protein sequence ID" value="KAK7344469.1"/>
    <property type="molecule type" value="Genomic_DNA"/>
</dbReference>
<feature type="compositionally biased region" description="Basic and acidic residues" evidence="1">
    <location>
        <begin position="141"/>
        <end position="150"/>
    </location>
</feature>
<comment type="caution">
    <text evidence="2">The sequence shown here is derived from an EMBL/GenBank/DDBJ whole genome shotgun (WGS) entry which is preliminary data.</text>
</comment>
<dbReference type="AlphaFoldDB" id="A0AAN9M1K3"/>
<organism evidence="2 3">
    <name type="scientific">Canavalia gladiata</name>
    <name type="common">Sword bean</name>
    <name type="synonym">Dolichos gladiatus</name>
    <dbReference type="NCBI Taxonomy" id="3824"/>
    <lineage>
        <taxon>Eukaryota</taxon>
        <taxon>Viridiplantae</taxon>
        <taxon>Streptophyta</taxon>
        <taxon>Embryophyta</taxon>
        <taxon>Tracheophyta</taxon>
        <taxon>Spermatophyta</taxon>
        <taxon>Magnoliopsida</taxon>
        <taxon>eudicotyledons</taxon>
        <taxon>Gunneridae</taxon>
        <taxon>Pentapetalae</taxon>
        <taxon>rosids</taxon>
        <taxon>fabids</taxon>
        <taxon>Fabales</taxon>
        <taxon>Fabaceae</taxon>
        <taxon>Papilionoideae</taxon>
        <taxon>50 kb inversion clade</taxon>
        <taxon>NPAAA clade</taxon>
        <taxon>indigoferoid/millettioid clade</taxon>
        <taxon>Phaseoleae</taxon>
        <taxon>Canavalia</taxon>
    </lineage>
</organism>
<feature type="region of interest" description="Disordered" evidence="1">
    <location>
        <begin position="129"/>
        <end position="150"/>
    </location>
</feature>
<gene>
    <name evidence="2" type="ORF">VNO77_14108</name>
</gene>
<evidence type="ECO:0000313" key="2">
    <source>
        <dbReference type="EMBL" id="KAK7344469.1"/>
    </source>
</evidence>
<reference evidence="2 3" key="1">
    <citation type="submission" date="2024-01" db="EMBL/GenBank/DDBJ databases">
        <title>The genomes of 5 underutilized Papilionoideae crops provide insights into root nodulation and disease resistanc.</title>
        <authorList>
            <person name="Jiang F."/>
        </authorList>
    </citation>
    <scope>NUCLEOTIDE SEQUENCE [LARGE SCALE GENOMIC DNA]</scope>
    <source>
        <strain evidence="2">LVBAO_FW01</strain>
        <tissue evidence="2">Leaves</tissue>
    </source>
</reference>
<dbReference type="Proteomes" id="UP001367508">
    <property type="component" value="Unassembled WGS sequence"/>
</dbReference>
<feature type="compositionally biased region" description="Polar residues" evidence="1">
    <location>
        <begin position="25"/>
        <end position="41"/>
    </location>
</feature>